<protein>
    <recommendedName>
        <fullName evidence="4">Transposase</fullName>
    </recommendedName>
</protein>
<feature type="region of interest" description="Disordered" evidence="1">
    <location>
        <begin position="54"/>
        <end position="82"/>
    </location>
</feature>
<evidence type="ECO:0000256" key="1">
    <source>
        <dbReference type="SAM" id="MobiDB-lite"/>
    </source>
</evidence>
<evidence type="ECO:0000313" key="2">
    <source>
        <dbReference type="EMBL" id="MFC4132069.1"/>
    </source>
</evidence>
<comment type="caution">
    <text evidence="2">The sequence shown here is derived from an EMBL/GenBank/DDBJ whole genome shotgun (WGS) entry which is preliminary data.</text>
</comment>
<dbReference type="Proteomes" id="UP001595816">
    <property type="component" value="Unassembled WGS sequence"/>
</dbReference>
<dbReference type="PANTHER" id="PTHR46637">
    <property type="entry name" value="TIS1421-TRANSPOSASE PROTEIN A"/>
    <property type="match status" value="1"/>
</dbReference>
<name>A0ABV8LPA4_9ACTN</name>
<reference evidence="3" key="1">
    <citation type="journal article" date="2019" name="Int. J. Syst. Evol. Microbiol.">
        <title>The Global Catalogue of Microorganisms (GCM) 10K type strain sequencing project: providing services to taxonomists for standard genome sequencing and annotation.</title>
        <authorList>
            <consortium name="The Broad Institute Genomics Platform"/>
            <consortium name="The Broad Institute Genome Sequencing Center for Infectious Disease"/>
            <person name="Wu L."/>
            <person name="Ma J."/>
        </authorList>
    </citation>
    <scope>NUCLEOTIDE SEQUENCE [LARGE SCALE GENOMIC DNA]</scope>
    <source>
        <strain evidence="3">CGMCC 4.7289</strain>
    </source>
</reference>
<organism evidence="2 3">
    <name type="scientific">Hamadaea flava</name>
    <dbReference type="NCBI Taxonomy" id="1742688"/>
    <lineage>
        <taxon>Bacteria</taxon>
        <taxon>Bacillati</taxon>
        <taxon>Actinomycetota</taxon>
        <taxon>Actinomycetes</taxon>
        <taxon>Micromonosporales</taxon>
        <taxon>Micromonosporaceae</taxon>
        <taxon>Hamadaea</taxon>
    </lineage>
</organism>
<sequence>MPARYGFWQAVHGLFQRWQQGRSVQHIITGLQAQTAAAGLIGWDISIDATTVRGHQHAPGARRDFDHQADPLNAEPADHAFG</sequence>
<gene>
    <name evidence="2" type="ORF">ACFOZ4_15780</name>
</gene>
<dbReference type="RefSeq" id="WP_253753938.1">
    <property type="nucleotide sequence ID" value="NZ_JAMZDZ010000001.1"/>
</dbReference>
<proteinExistence type="predicted"/>
<dbReference type="PANTHER" id="PTHR46637:SF1">
    <property type="entry name" value="BLL5188 PROTEIN"/>
    <property type="match status" value="1"/>
</dbReference>
<keyword evidence="3" id="KW-1185">Reference proteome</keyword>
<evidence type="ECO:0008006" key="4">
    <source>
        <dbReference type="Google" id="ProtNLM"/>
    </source>
</evidence>
<dbReference type="EMBL" id="JBHSAY010000009">
    <property type="protein sequence ID" value="MFC4132069.1"/>
    <property type="molecule type" value="Genomic_DNA"/>
</dbReference>
<accession>A0ABV8LPA4</accession>
<evidence type="ECO:0000313" key="3">
    <source>
        <dbReference type="Proteomes" id="UP001595816"/>
    </source>
</evidence>
<dbReference type="InterPro" id="IPR052909">
    <property type="entry name" value="Transposase_6_like"/>
</dbReference>